<evidence type="ECO:0000256" key="1">
    <source>
        <dbReference type="SAM" id="Coils"/>
    </source>
</evidence>
<evidence type="ECO:0000259" key="2">
    <source>
        <dbReference type="Pfam" id="PF01145"/>
    </source>
</evidence>
<sequence length="236" mass="26074">MTGCMERISTGEVGVRINASKEVQGTELMPGSWNQTMVGSVLTFPTKDISVTLENKTPMTADNSALADFDLTLVYGISPTSVAELYSTKSRSFHGVEKDGDVLLMAKYMETLVNNASYKVVRKYKSLEVADNRTKIEDEIRQVVQEQLKEEKLDTSLSLTVVQVRNILPNKDILESATAFVKSQNELKIKENEVAIAKKEAERIAALNANSGAIAYMDAQSRQMIAEVSRMVRSAL</sequence>
<keyword evidence="4" id="KW-1185">Reference proteome</keyword>
<feature type="coiled-coil region" evidence="1">
    <location>
        <begin position="180"/>
        <end position="207"/>
    </location>
</feature>
<dbReference type="Pfam" id="PF01145">
    <property type="entry name" value="Band_7"/>
    <property type="match status" value="1"/>
</dbReference>
<proteinExistence type="predicted"/>
<keyword evidence="1" id="KW-0175">Coiled coil</keyword>
<gene>
    <name evidence="3" type="ORF">GHT06_001845</name>
</gene>
<organism evidence="3 4">
    <name type="scientific">Daphnia sinensis</name>
    <dbReference type="NCBI Taxonomy" id="1820382"/>
    <lineage>
        <taxon>Eukaryota</taxon>
        <taxon>Metazoa</taxon>
        <taxon>Ecdysozoa</taxon>
        <taxon>Arthropoda</taxon>
        <taxon>Crustacea</taxon>
        <taxon>Branchiopoda</taxon>
        <taxon>Diplostraca</taxon>
        <taxon>Cladocera</taxon>
        <taxon>Anomopoda</taxon>
        <taxon>Daphniidae</taxon>
        <taxon>Daphnia</taxon>
        <taxon>Daphnia similis group</taxon>
    </lineage>
</organism>
<feature type="domain" description="Band 7" evidence="2">
    <location>
        <begin position="7"/>
        <end position="201"/>
    </location>
</feature>
<dbReference type="InterPro" id="IPR001107">
    <property type="entry name" value="Band_7"/>
</dbReference>
<name>A0AAD5KSM7_9CRUS</name>
<evidence type="ECO:0000313" key="4">
    <source>
        <dbReference type="Proteomes" id="UP000820818"/>
    </source>
</evidence>
<dbReference type="EMBL" id="WJBH02000296">
    <property type="protein sequence ID" value="KAI9549445.1"/>
    <property type="molecule type" value="Genomic_DNA"/>
</dbReference>
<protein>
    <recommendedName>
        <fullName evidence="2">Band 7 domain-containing protein</fullName>
    </recommendedName>
</protein>
<comment type="caution">
    <text evidence="3">The sequence shown here is derived from an EMBL/GenBank/DDBJ whole genome shotgun (WGS) entry which is preliminary data.</text>
</comment>
<evidence type="ECO:0000313" key="3">
    <source>
        <dbReference type="EMBL" id="KAI9549445.1"/>
    </source>
</evidence>
<dbReference type="Proteomes" id="UP000820818">
    <property type="component" value="Unassembled WGS sequence"/>
</dbReference>
<reference evidence="3" key="1">
    <citation type="submission" date="2022-05" db="EMBL/GenBank/DDBJ databases">
        <title>A multi-omics perspective on studying reproductive biology in Daphnia sinensis.</title>
        <authorList>
            <person name="Jia J."/>
        </authorList>
    </citation>
    <scope>NUCLEOTIDE SEQUENCE</scope>
    <source>
        <strain evidence="3">WSL</strain>
    </source>
</reference>
<accession>A0AAD5KSM7</accession>
<dbReference type="AlphaFoldDB" id="A0AAD5KSM7"/>